<sequence length="503" mass="58278">MTTNEVVASYKHYVKKIMDFNESIALAEWDLRTGAPKKGVKQRAEVIGTLSEEVFKRSTSDEMKGYIDALTDPTVQEQLSLITKKMIEKSQKEYDHNVSIPAEEYKAYVILQSEAQSVWQEAKAKSDFSMLQPYLEKIVDYKRHFIEYWGIRHNKYDALLDLYEPGLTVKTIDHIFESLRNGLVPLVEAVVASGNQPKKDFLAQPFPVDRQKELCHHLLREIGYDFNAGRLDETEHPFELTLNPGDVRVTTNYQEHDFISTILGTIHEGGHALYEQHISRELVGTPLCEGTSMGIHESQSLFFENFIGRSRAFWSYHYDELRRDADRHFSSVSLNDFYRAINASHPSFIRTLADELTYPLHIMVRYDLEKALFNSDLQVKDLPGVWNEKMNEYLGITPKNDREGVLQDIHWPGGDFGYFPSYALGYVYAAQFKHAMIKDIPDFDDRLQSGKLHEITHWLSTHIHQYGSLKKPLELLQEATGECPNPNYLLRYLTEKYSEIYHF</sequence>
<evidence type="ECO:0000256" key="4">
    <source>
        <dbReference type="ARBA" id="ARBA00022801"/>
    </source>
</evidence>
<dbReference type="InterPro" id="IPR001333">
    <property type="entry name" value="Peptidase_M32_Taq"/>
</dbReference>
<evidence type="ECO:0000256" key="5">
    <source>
        <dbReference type="ARBA" id="ARBA00023049"/>
    </source>
</evidence>
<dbReference type="OrthoDB" id="9772308at2"/>
<dbReference type="Gene3D" id="1.10.1370.30">
    <property type="match status" value="1"/>
</dbReference>
<evidence type="ECO:0000256" key="8">
    <source>
        <dbReference type="PIRNR" id="PIRNR006615"/>
    </source>
</evidence>
<dbReference type="AlphaFoldDB" id="A0A0U1QPH0"/>
<keyword evidence="1 8" id="KW-0121">Carboxypeptidase</keyword>
<dbReference type="FunFam" id="1.10.1370.30:FF:000003">
    <property type="entry name" value="Thermostable carboxypeptidase 1"/>
    <property type="match status" value="1"/>
</dbReference>
<dbReference type="GO" id="GO:0006508">
    <property type="term" value="P:proteolysis"/>
    <property type="evidence" value="ECO:0007669"/>
    <property type="project" value="UniProtKB-UniRule"/>
</dbReference>
<reference evidence="11 12" key="1">
    <citation type="journal article" date="2011" name="J. Bacteriol.">
        <title>Draft genome sequence of Sporolactobacillus inulinus strain CASD, an efficient D-lactic acid-producing bacterium with high-concentration lactate tolerance capability.</title>
        <authorList>
            <person name="Yu B."/>
            <person name="Su F."/>
            <person name="Wang L."/>
            <person name="Xu K."/>
            <person name="Zhao B."/>
            <person name="Xu P."/>
        </authorList>
    </citation>
    <scope>NUCLEOTIDE SEQUENCE [LARGE SCALE GENOMIC DNA]</scope>
    <source>
        <strain evidence="11 12">CASD</strain>
    </source>
</reference>
<feature type="active site" description="Proton donor/acceptor" evidence="10">
    <location>
        <position position="268"/>
    </location>
</feature>
<evidence type="ECO:0000256" key="7">
    <source>
        <dbReference type="ARBA" id="ARBA00061580"/>
    </source>
</evidence>
<dbReference type="GO" id="GO:0004181">
    <property type="term" value="F:metallocarboxypeptidase activity"/>
    <property type="evidence" value="ECO:0007669"/>
    <property type="project" value="UniProtKB-UniRule"/>
</dbReference>
<evidence type="ECO:0000256" key="9">
    <source>
        <dbReference type="PIRSR" id="PIRSR006615-1"/>
    </source>
</evidence>
<keyword evidence="4 8" id="KW-0378">Hydrolase</keyword>
<dbReference type="CDD" id="cd06460">
    <property type="entry name" value="M32_Taq"/>
    <property type="match status" value="1"/>
</dbReference>
<name>A0A0U1QPH0_9BACL</name>
<dbReference type="Proteomes" id="UP000035553">
    <property type="component" value="Unassembled WGS sequence"/>
</dbReference>
<accession>A0A0U1QPH0</accession>
<dbReference type="EMBL" id="AFVQ02000081">
    <property type="protein sequence ID" value="KLI02704.1"/>
    <property type="molecule type" value="Genomic_DNA"/>
</dbReference>
<dbReference type="STRING" id="1069536.SINU_06725"/>
<comment type="function">
    <text evidence="8">Broad specificity carboxypetidase that releases amino acids sequentially from the C-terminus, including neutral, aromatic, polar and basic residues.</text>
</comment>
<evidence type="ECO:0000313" key="11">
    <source>
        <dbReference type="EMBL" id="KLI02704.1"/>
    </source>
</evidence>
<dbReference type="PANTHER" id="PTHR34217">
    <property type="entry name" value="METAL-DEPENDENT CARBOXYPEPTIDASE"/>
    <property type="match status" value="1"/>
</dbReference>
<evidence type="ECO:0000256" key="10">
    <source>
        <dbReference type="PIRSR" id="PIRSR006615-2"/>
    </source>
</evidence>
<keyword evidence="2 8" id="KW-0645">Protease</keyword>
<dbReference type="PRINTS" id="PR00998">
    <property type="entry name" value="CRBOXYPTASET"/>
</dbReference>
<dbReference type="Pfam" id="PF02074">
    <property type="entry name" value="Peptidase_M32"/>
    <property type="match status" value="1"/>
</dbReference>
<keyword evidence="3 8" id="KW-0479">Metal-binding</keyword>
<protein>
    <recommendedName>
        <fullName evidence="8">Metal-dependent carboxypeptidase</fullName>
        <ecNumber evidence="8">3.4.17.19</ecNumber>
    </recommendedName>
</protein>
<dbReference type="PROSITE" id="PS52034">
    <property type="entry name" value="PEPTIDASE_M32"/>
    <property type="match status" value="1"/>
</dbReference>
<evidence type="ECO:0000313" key="12">
    <source>
        <dbReference type="Proteomes" id="UP000035553"/>
    </source>
</evidence>
<proteinExistence type="inferred from homology"/>
<dbReference type="GO" id="GO:0008270">
    <property type="term" value="F:zinc ion binding"/>
    <property type="evidence" value="ECO:0007669"/>
    <property type="project" value="UniProtKB-ARBA"/>
</dbReference>
<keyword evidence="5 8" id="KW-0482">Metalloprotease</keyword>
<evidence type="ECO:0000256" key="2">
    <source>
        <dbReference type="ARBA" id="ARBA00022670"/>
    </source>
</evidence>
<comment type="similarity">
    <text evidence="7 8">Belongs to the peptidase M32 family.</text>
</comment>
<comment type="caution">
    <text evidence="11">The sequence shown here is derived from an EMBL/GenBank/DDBJ whole genome shotgun (WGS) entry which is preliminary data.</text>
</comment>
<feature type="binding site" evidence="9">
    <location>
        <position position="267"/>
    </location>
    <ligand>
        <name>Zn(2+)</name>
        <dbReference type="ChEBI" id="CHEBI:29105"/>
        <note>catalytic</note>
    </ligand>
</feature>
<comment type="catalytic activity">
    <reaction evidence="6 8">
        <text>Release of a C-terminal amino acid with broad specificity, except for -Pro.</text>
        <dbReference type="EC" id="3.4.17.19"/>
    </reaction>
</comment>
<dbReference type="PANTHER" id="PTHR34217:SF1">
    <property type="entry name" value="CARBOXYPEPTIDASE 1"/>
    <property type="match status" value="1"/>
</dbReference>
<keyword evidence="9" id="KW-0862">Zinc</keyword>
<evidence type="ECO:0000256" key="1">
    <source>
        <dbReference type="ARBA" id="ARBA00022645"/>
    </source>
</evidence>
<dbReference type="RefSeq" id="WP_010024147.1">
    <property type="nucleotide sequence ID" value="NZ_AFVQ02000081.1"/>
</dbReference>
<dbReference type="PIRSF" id="PIRSF006615">
    <property type="entry name" value="Zn_crbxpep_Taq"/>
    <property type="match status" value="1"/>
</dbReference>
<comment type="cofactor">
    <cofactor evidence="9">
        <name>Zn(2+)</name>
        <dbReference type="ChEBI" id="CHEBI:29105"/>
    </cofactor>
    <text evidence="9">Binds 1 zinc ion per subunit.</text>
</comment>
<dbReference type="EC" id="3.4.17.19" evidence="8"/>
<organism evidence="11 12">
    <name type="scientific">Sporolactobacillus inulinus CASD</name>
    <dbReference type="NCBI Taxonomy" id="1069536"/>
    <lineage>
        <taxon>Bacteria</taxon>
        <taxon>Bacillati</taxon>
        <taxon>Bacillota</taxon>
        <taxon>Bacilli</taxon>
        <taxon>Bacillales</taxon>
        <taxon>Sporolactobacillaceae</taxon>
        <taxon>Sporolactobacillus</taxon>
    </lineage>
</organism>
<evidence type="ECO:0000256" key="3">
    <source>
        <dbReference type="ARBA" id="ARBA00022723"/>
    </source>
</evidence>
<gene>
    <name evidence="11" type="ORF">SINU_06725</name>
</gene>
<feature type="binding site" evidence="9">
    <location>
        <position position="271"/>
    </location>
    <ligand>
        <name>Zn(2+)</name>
        <dbReference type="ChEBI" id="CHEBI:29105"/>
        <note>catalytic</note>
    </ligand>
</feature>
<keyword evidence="12" id="KW-1185">Reference proteome</keyword>
<feature type="binding site" evidence="9">
    <location>
        <position position="297"/>
    </location>
    <ligand>
        <name>Zn(2+)</name>
        <dbReference type="ChEBI" id="CHEBI:29105"/>
        <note>catalytic</note>
    </ligand>
</feature>
<dbReference type="SUPFAM" id="SSF55486">
    <property type="entry name" value="Metalloproteases ('zincins'), catalytic domain"/>
    <property type="match status" value="1"/>
</dbReference>
<evidence type="ECO:0000256" key="6">
    <source>
        <dbReference type="ARBA" id="ARBA00052755"/>
    </source>
</evidence>